<evidence type="ECO:0000313" key="1">
    <source>
        <dbReference type="EMBL" id="SVE14556.1"/>
    </source>
</evidence>
<accession>A0A383B311</accession>
<name>A0A383B311_9ZZZZ</name>
<dbReference type="AlphaFoldDB" id="A0A383B311"/>
<organism evidence="1">
    <name type="scientific">marine metagenome</name>
    <dbReference type="NCBI Taxonomy" id="408172"/>
    <lineage>
        <taxon>unclassified sequences</taxon>
        <taxon>metagenomes</taxon>
        <taxon>ecological metagenomes</taxon>
    </lineage>
</organism>
<protein>
    <recommendedName>
        <fullName evidence="2">N-acetyl sugar amidotransferase</fullName>
    </recommendedName>
</protein>
<evidence type="ECO:0008006" key="2">
    <source>
        <dbReference type="Google" id="ProtNLM"/>
    </source>
</evidence>
<gene>
    <name evidence="1" type="ORF">METZ01_LOCUS467410</name>
</gene>
<dbReference type="EMBL" id="UINC01197196">
    <property type="protein sequence ID" value="SVE14556.1"/>
    <property type="molecule type" value="Genomic_DNA"/>
</dbReference>
<sequence>LMQGEPNWAEHCSMYSTTANIALLYEVPLIVWGEDIAVEFGGEKNTISKPDAIDIGSNDAMGNKTIYNWLDDDISKRDVFFYKYPPLEDLKKIGVKAIYLGYYHFWDGYKHYRIAEKHGFKKRAEGTLSGNYLDYDNIDEKLCEINIWLKYIKFGFWRPTDQTCYHIWNGYLSRKEAVKIVSRLQNEFPKEYFNDFLRFHNITEEEFLGTVERFRNPDLWNKENGQWSLKYPLQ</sequence>
<proteinExistence type="predicted"/>
<feature type="non-terminal residue" evidence="1">
    <location>
        <position position="1"/>
    </location>
</feature>
<reference evidence="1" key="1">
    <citation type="submission" date="2018-05" db="EMBL/GenBank/DDBJ databases">
        <authorList>
            <person name="Lanie J.A."/>
            <person name="Ng W.-L."/>
            <person name="Kazmierczak K.M."/>
            <person name="Andrzejewski T.M."/>
            <person name="Davidsen T.M."/>
            <person name="Wayne K.J."/>
            <person name="Tettelin H."/>
            <person name="Glass J.I."/>
            <person name="Rusch D."/>
            <person name="Podicherti R."/>
            <person name="Tsui H.-C.T."/>
            <person name="Winkler M.E."/>
        </authorList>
    </citation>
    <scope>NUCLEOTIDE SEQUENCE</scope>
</reference>